<feature type="transmembrane region" description="Helical" evidence="11">
    <location>
        <begin position="164"/>
        <end position="182"/>
    </location>
</feature>
<dbReference type="eggNOG" id="COG1172">
    <property type="taxonomic scope" value="Bacteria"/>
</dbReference>
<protein>
    <recommendedName>
        <fullName evidence="10">Autoinducer 2 import system permease protein LsrD</fullName>
    </recommendedName>
</protein>
<dbReference type="RefSeq" id="WP_012040458.1">
    <property type="nucleotide sequence ID" value="NC_009484.1"/>
</dbReference>
<evidence type="ECO:0000256" key="5">
    <source>
        <dbReference type="ARBA" id="ARBA00022519"/>
    </source>
</evidence>
<reference evidence="12 13" key="1">
    <citation type="submission" date="2007-05" db="EMBL/GenBank/DDBJ databases">
        <title>Complete sequence of chromosome of Acidiphilium cryptum JF-5.</title>
        <authorList>
            <consortium name="US DOE Joint Genome Institute"/>
            <person name="Copeland A."/>
            <person name="Lucas S."/>
            <person name="Lapidus A."/>
            <person name="Barry K."/>
            <person name="Detter J.C."/>
            <person name="Glavina del Rio T."/>
            <person name="Hammon N."/>
            <person name="Israni S."/>
            <person name="Dalin E."/>
            <person name="Tice H."/>
            <person name="Pitluck S."/>
            <person name="Sims D."/>
            <person name="Brettin T."/>
            <person name="Bruce D."/>
            <person name="Han C."/>
            <person name="Schmutz J."/>
            <person name="Larimer F."/>
            <person name="Land M."/>
            <person name="Hauser L."/>
            <person name="Kyrpides N."/>
            <person name="Kim E."/>
            <person name="Magnuson T."/>
            <person name="Richardson P."/>
        </authorList>
    </citation>
    <scope>NUCLEOTIDE SEQUENCE [LARGE SCALE GENOMIC DNA]</scope>
    <source>
        <strain evidence="12 13">JF-5</strain>
    </source>
</reference>
<evidence type="ECO:0000256" key="9">
    <source>
        <dbReference type="ARBA" id="ARBA00025439"/>
    </source>
</evidence>
<dbReference type="STRING" id="349163.Acry_2982"/>
<dbReference type="AlphaFoldDB" id="A5G2U0"/>
<evidence type="ECO:0000256" key="1">
    <source>
        <dbReference type="ARBA" id="ARBA00004651"/>
    </source>
</evidence>
<accession>A5G2U0</accession>
<comment type="subunit">
    <text evidence="2">The complex is composed of two ATP-binding proteins (LsrA), two transmembrane proteins (LsrC and LsrD) and a solute-binding protein (LsrB).</text>
</comment>
<evidence type="ECO:0000256" key="11">
    <source>
        <dbReference type="SAM" id="Phobius"/>
    </source>
</evidence>
<keyword evidence="5" id="KW-0997">Cell inner membrane</keyword>
<dbReference type="Proteomes" id="UP000000245">
    <property type="component" value="Chromosome"/>
</dbReference>
<evidence type="ECO:0000313" key="12">
    <source>
        <dbReference type="EMBL" id="ABQ32172.1"/>
    </source>
</evidence>
<evidence type="ECO:0000256" key="7">
    <source>
        <dbReference type="ARBA" id="ARBA00022989"/>
    </source>
</evidence>
<keyword evidence="4" id="KW-1003">Cell membrane</keyword>
<evidence type="ECO:0000256" key="6">
    <source>
        <dbReference type="ARBA" id="ARBA00022692"/>
    </source>
</evidence>
<dbReference type="KEGG" id="acr:Acry_2982"/>
<evidence type="ECO:0000256" key="3">
    <source>
        <dbReference type="ARBA" id="ARBA00022448"/>
    </source>
</evidence>
<evidence type="ECO:0000256" key="4">
    <source>
        <dbReference type="ARBA" id="ARBA00022475"/>
    </source>
</evidence>
<evidence type="ECO:0000256" key="2">
    <source>
        <dbReference type="ARBA" id="ARBA00011262"/>
    </source>
</evidence>
<name>A5G2U0_ACICJ</name>
<feature type="transmembrane region" description="Helical" evidence="11">
    <location>
        <begin position="248"/>
        <end position="281"/>
    </location>
</feature>
<feature type="transmembrane region" description="Helical" evidence="11">
    <location>
        <begin position="293"/>
        <end position="316"/>
    </location>
</feature>
<dbReference type="InterPro" id="IPR001851">
    <property type="entry name" value="ABC_transp_permease"/>
</dbReference>
<dbReference type="CDD" id="cd06579">
    <property type="entry name" value="TM_PBP1_transp_AraH_like"/>
    <property type="match status" value="1"/>
</dbReference>
<sequence>MHASGFERTRPVLLLAMAVLALLGFAIGHPAILSGANLSSMAVFGVEIGMIALGQTFVICGGDTGIDLSVGATMALSQVILGRLLHGGLPWPVAVGGALASGLALGGVNAAAVSRFRIPPIIATLATLFAYDGLALVVTGGVNIDLTKSPPAFLAIGQGTLAGLPFQLLALYLPLLAVFAFVQHGTRYGRALYLTGTNDRAATLAGVRVARVRGWAYVAAGLVAAIAGVVSAARLGTARPDAGAQANLISIAIVVLGGTGIFGGTGSVIGTAMATVVIAIVDYGLSYNDFNPIYQAGVIGTILIAVILIETPFVAWRARRPRA</sequence>
<organism evidence="12 13">
    <name type="scientific">Acidiphilium cryptum (strain JF-5)</name>
    <dbReference type="NCBI Taxonomy" id="349163"/>
    <lineage>
        <taxon>Bacteria</taxon>
        <taxon>Pseudomonadati</taxon>
        <taxon>Pseudomonadota</taxon>
        <taxon>Alphaproteobacteria</taxon>
        <taxon>Acetobacterales</taxon>
        <taxon>Acidocellaceae</taxon>
        <taxon>Acidiphilium</taxon>
    </lineage>
</organism>
<dbReference type="PANTHER" id="PTHR32196">
    <property type="entry name" value="ABC TRANSPORTER PERMEASE PROTEIN YPHD-RELATED-RELATED"/>
    <property type="match status" value="1"/>
</dbReference>
<evidence type="ECO:0000313" key="13">
    <source>
        <dbReference type="Proteomes" id="UP000000245"/>
    </source>
</evidence>
<keyword evidence="6 11" id="KW-0812">Transmembrane</keyword>
<evidence type="ECO:0000256" key="8">
    <source>
        <dbReference type="ARBA" id="ARBA00023136"/>
    </source>
</evidence>
<dbReference type="EMBL" id="CP000697">
    <property type="protein sequence ID" value="ABQ32172.1"/>
    <property type="molecule type" value="Genomic_DNA"/>
</dbReference>
<feature type="transmembrane region" description="Helical" evidence="11">
    <location>
        <begin position="121"/>
        <end position="144"/>
    </location>
</feature>
<proteinExistence type="predicted"/>
<keyword evidence="13" id="KW-1185">Reference proteome</keyword>
<dbReference type="GO" id="GO:0005886">
    <property type="term" value="C:plasma membrane"/>
    <property type="evidence" value="ECO:0007669"/>
    <property type="project" value="UniProtKB-SubCell"/>
</dbReference>
<feature type="transmembrane region" description="Helical" evidence="11">
    <location>
        <begin position="91"/>
        <end position="114"/>
    </location>
</feature>
<dbReference type="Pfam" id="PF02653">
    <property type="entry name" value="BPD_transp_2"/>
    <property type="match status" value="1"/>
</dbReference>
<dbReference type="PANTHER" id="PTHR32196:SF71">
    <property type="entry name" value="AUTOINDUCER 2 IMPORT SYSTEM PERMEASE PROTEIN LSRD"/>
    <property type="match status" value="1"/>
</dbReference>
<gene>
    <name evidence="12" type="ordered locus">Acry_2982</name>
</gene>
<dbReference type="GO" id="GO:0022857">
    <property type="term" value="F:transmembrane transporter activity"/>
    <property type="evidence" value="ECO:0007669"/>
    <property type="project" value="InterPro"/>
</dbReference>
<evidence type="ECO:0000256" key="10">
    <source>
        <dbReference type="ARBA" id="ARBA00039381"/>
    </source>
</evidence>
<comment type="function">
    <text evidence="9">Part of the ABC transporter complex LsrABCD involved in autoinducer 2 (AI-2) import. Probably responsible for the translocation of the substrate across the membrane.</text>
</comment>
<dbReference type="HOGENOM" id="CLU_028880_2_2_5"/>
<keyword evidence="8 11" id="KW-0472">Membrane</keyword>
<keyword evidence="7 11" id="KW-1133">Transmembrane helix</keyword>
<keyword evidence="3" id="KW-0813">Transport</keyword>
<comment type="subcellular location">
    <subcellularLocation>
        <location evidence="1">Cell membrane</location>
        <topology evidence="1">Multi-pass membrane protein</topology>
    </subcellularLocation>
</comment>
<feature type="transmembrane region" description="Helical" evidence="11">
    <location>
        <begin position="215"/>
        <end position="236"/>
    </location>
</feature>